<dbReference type="FunFam" id="3.90.850.10:FF:000002">
    <property type="entry name" value="2-hydroxyhepta-2,4-diene-1,7-dioate isomerase"/>
    <property type="match status" value="1"/>
</dbReference>
<comment type="pathway">
    <text evidence="6">Aromatic compound metabolism; 4-hydroxyphenylacetate degradation; pyruvate and succinate semialdehyde from 4-hydroxyphenylacetate: step 4/7.</text>
</comment>
<feature type="domain" description="Fumarylacetoacetase-like C-terminal" evidence="8">
    <location>
        <begin position="97"/>
        <end position="304"/>
    </location>
</feature>
<comment type="catalytic activity">
    <reaction evidence="4">
        <text>(2E,4Z)-5-hydroxypenta-2,4-diene-1,2,5-tricarboxylate = (3E,5R)-5-carboxy-2-oxohept-3-enedioate</text>
        <dbReference type="Rhea" id="RHEA:18813"/>
        <dbReference type="ChEBI" id="CHEBI:47961"/>
        <dbReference type="ChEBI" id="CHEBI:87491"/>
        <dbReference type="EC" id="5.3.3.10"/>
    </reaction>
</comment>
<dbReference type="Pfam" id="PF01557">
    <property type="entry name" value="FAA_hydrolase"/>
    <property type="match status" value="1"/>
</dbReference>
<reference evidence="9 10" key="1">
    <citation type="submission" date="2020-07" db="EMBL/GenBank/DDBJ databases">
        <title>Halomonas sp. QX-2 draft genome sequence.</title>
        <authorList>
            <person name="Qiu X."/>
        </authorList>
    </citation>
    <scope>NUCLEOTIDE SEQUENCE [LARGE SCALE GENOMIC DNA]</scope>
    <source>
        <strain evidence="9 10">QX-2</strain>
    </source>
</reference>
<dbReference type="GO" id="GO:0018800">
    <property type="term" value="F:5-oxopent-3-ene-1,2,5-tricarboxylate decarboxylase activity"/>
    <property type="evidence" value="ECO:0007669"/>
    <property type="project" value="UniProtKB-EC"/>
</dbReference>
<comment type="caution">
    <text evidence="9">The sequence shown here is derived from an EMBL/GenBank/DDBJ whole genome shotgun (WGS) entry which is preliminary data.</text>
</comment>
<proteinExistence type="inferred from homology"/>
<dbReference type="EMBL" id="JACCGK010000025">
    <property type="protein sequence ID" value="NYT74992.1"/>
    <property type="molecule type" value="Genomic_DNA"/>
</dbReference>
<evidence type="ECO:0000256" key="3">
    <source>
        <dbReference type="ARBA" id="ARBA00051258"/>
    </source>
</evidence>
<dbReference type="AlphaFoldDB" id="A0A7Z0SNN5"/>
<evidence type="ECO:0000256" key="5">
    <source>
        <dbReference type="ARBA" id="ARBA00057150"/>
    </source>
</evidence>
<dbReference type="PANTHER" id="PTHR42796">
    <property type="entry name" value="FUMARYLACETOACETATE HYDROLASE DOMAIN-CONTAINING PROTEIN 2A-RELATED"/>
    <property type="match status" value="1"/>
</dbReference>
<organism evidence="9 10">
    <name type="scientific">Vreelandella sedimenti</name>
    <dbReference type="NCBI Taxonomy" id="2729618"/>
    <lineage>
        <taxon>Bacteria</taxon>
        <taxon>Pseudomonadati</taxon>
        <taxon>Pseudomonadota</taxon>
        <taxon>Gammaproteobacteria</taxon>
        <taxon>Oceanospirillales</taxon>
        <taxon>Halomonadaceae</taxon>
        <taxon>Vreelandella</taxon>
    </lineage>
</organism>
<evidence type="ECO:0000256" key="1">
    <source>
        <dbReference type="ARBA" id="ARBA00010211"/>
    </source>
</evidence>
<evidence type="ECO:0000256" key="6">
    <source>
        <dbReference type="ARBA" id="ARBA00060569"/>
    </source>
</evidence>
<evidence type="ECO:0000256" key="4">
    <source>
        <dbReference type="ARBA" id="ARBA00052790"/>
    </source>
</evidence>
<dbReference type="InterPro" id="IPR051121">
    <property type="entry name" value="FAH"/>
</dbReference>
<dbReference type="PANTHER" id="PTHR42796:SF4">
    <property type="entry name" value="FUMARYLACETOACETATE HYDROLASE DOMAIN-CONTAINING PROTEIN 2A"/>
    <property type="match status" value="1"/>
</dbReference>
<dbReference type="GO" id="GO:0008704">
    <property type="term" value="F:5-carboxymethyl-2-hydroxymuconate delta-isomerase activity"/>
    <property type="evidence" value="ECO:0007669"/>
    <property type="project" value="UniProtKB-EC"/>
</dbReference>
<dbReference type="Gene3D" id="3.90.850.10">
    <property type="entry name" value="Fumarylacetoacetase-like, C-terminal domain"/>
    <property type="match status" value="1"/>
</dbReference>
<comment type="catalytic activity">
    <reaction evidence="3">
        <text>(3E,5R)-5-carboxy-2-oxohept-3-enedioate + H(+) = (4Z)-2-oxohept-4-enedioate + CO2</text>
        <dbReference type="Rhea" id="RHEA:14397"/>
        <dbReference type="ChEBI" id="CHEBI:15378"/>
        <dbReference type="ChEBI" id="CHEBI:16526"/>
        <dbReference type="ChEBI" id="CHEBI:87491"/>
        <dbReference type="ChEBI" id="CHEBI:87507"/>
        <dbReference type="EC" id="4.1.1.68"/>
    </reaction>
</comment>
<dbReference type="GO" id="GO:0016787">
    <property type="term" value="F:hydrolase activity"/>
    <property type="evidence" value="ECO:0007669"/>
    <property type="project" value="UniProtKB-KW"/>
</dbReference>
<keyword evidence="9" id="KW-0378">Hydrolase</keyword>
<dbReference type="SUPFAM" id="SSF56529">
    <property type="entry name" value="FAH"/>
    <property type="match status" value="1"/>
</dbReference>
<dbReference type="InterPro" id="IPR036663">
    <property type="entry name" value="Fumarylacetoacetase_C_sf"/>
</dbReference>
<dbReference type="Proteomes" id="UP000520876">
    <property type="component" value="Unassembled WGS sequence"/>
</dbReference>
<accession>A0A7Z0SNN5</accession>
<dbReference type="InterPro" id="IPR011234">
    <property type="entry name" value="Fumarylacetoacetase-like_C"/>
</dbReference>
<evidence type="ECO:0000256" key="2">
    <source>
        <dbReference type="ARBA" id="ARBA00022723"/>
    </source>
</evidence>
<evidence type="ECO:0000256" key="7">
    <source>
        <dbReference type="ARBA" id="ARBA00060680"/>
    </source>
</evidence>
<protein>
    <submittedName>
        <fullName evidence="9">Fumarylacetoacetate hydrolase family protein</fullName>
    </submittedName>
</protein>
<comment type="pathway">
    <text evidence="7">Aromatic compound metabolism; 4-hydroxyphenylacetate degradation; pyruvate and succinate semialdehyde from 4-hydroxyphenylacetate: step 5/7.</text>
</comment>
<keyword evidence="10" id="KW-1185">Reference proteome</keyword>
<comment type="similarity">
    <text evidence="1">Belongs to the FAH family.</text>
</comment>
<gene>
    <name evidence="9" type="ORF">HZU72_21630</name>
</gene>
<sequence length="307" mass="33325">MKLITYTTKGVRRVGSLYDSNQVIDLRSALEALLRQKGQLDAAEQAMFLVPSDMTVLLDRAKGDLSLLREAAATAGNESLVDHDTLTLEAPIPRPGKILGVGRNYGAHAGEGGLLAQDEPRIFAKMPTSVIGTGASIPCPASVNKLDWEVELAVVIGRNMKDIPEPHALEYIAGYTIINDVSAREFQFDVKPPQTTFAKSMDGFTPMGPVLLTADELTDPTNVQLRCWVNDTLMQEGNTSDMIFPVAYILSYLSRFMTLEPGDVIATGTPSGVGCFRDPPMYLTQGDQVRMEIPPIGVLANDVRRSA</sequence>
<evidence type="ECO:0000259" key="8">
    <source>
        <dbReference type="Pfam" id="PF01557"/>
    </source>
</evidence>
<name>A0A7Z0SNN5_9GAMM</name>
<comment type="function">
    <text evidence="5">Decarboxylates OPET (5-oxo-pent-3-ene-1,2,5-tricarboxylic acid) into HHDD (2-hydroxy-hept-2,4-diene-1,7-dioate) and isomerizes it to OHED (2-oxo-hept-3-ene-1,7-dioate).</text>
</comment>
<dbReference type="GO" id="GO:0046872">
    <property type="term" value="F:metal ion binding"/>
    <property type="evidence" value="ECO:0007669"/>
    <property type="project" value="UniProtKB-KW"/>
</dbReference>
<evidence type="ECO:0000313" key="9">
    <source>
        <dbReference type="EMBL" id="NYT74992.1"/>
    </source>
</evidence>
<keyword evidence="2" id="KW-0479">Metal-binding</keyword>
<dbReference type="RefSeq" id="WP_180095806.1">
    <property type="nucleotide sequence ID" value="NZ_JACCGK010000025.1"/>
</dbReference>
<dbReference type="GO" id="GO:0019752">
    <property type="term" value="P:carboxylic acid metabolic process"/>
    <property type="evidence" value="ECO:0007669"/>
    <property type="project" value="UniProtKB-ARBA"/>
</dbReference>
<evidence type="ECO:0000313" key="10">
    <source>
        <dbReference type="Proteomes" id="UP000520876"/>
    </source>
</evidence>